<accession>A0A0P1J7A4</accession>
<dbReference type="GO" id="GO:0016887">
    <property type="term" value="F:ATP hydrolysis activity"/>
    <property type="evidence" value="ECO:0007669"/>
    <property type="project" value="InterPro"/>
</dbReference>
<keyword evidence="4" id="KW-0997">Cell inner membrane</keyword>
<dbReference type="AlphaFoldDB" id="A0A0P1J7A4"/>
<dbReference type="InterPro" id="IPR011868">
    <property type="entry name" value="ModC_ABC_ATP-bd"/>
</dbReference>
<dbReference type="PROSITE" id="PS00211">
    <property type="entry name" value="ABC_TRANSPORTER_1"/>
    <property type="match status" value="1"/>
</dbReference>
<protein>
    <submittedName>
        <fullName evidence="12">Sulfate/thiosulfate import ATP-binding protein CysA</fullName>
        <ecNumber evidence="12">3.6.3.25</ecNumber>
    </submittedName>
</protein>
<evidence type="ECO:0000256" key="3">
    <source>
        <dbReference type="ARBA" id="ARBA00022505"/>
    </source>
</evidence>
<keyword evidence="7" id="KW-1278">Translocase</keyword>
<dbReference type="GO" id="GO:0140359">
    <property type="term" value="F:ABC-type transporter activity"/>
    <property type="evidence" value="ECO:0007669"/>
    <property type="project" value="InterPro"/>
</dbReference>
<dbReference type="PROSITE" id="PS50893">
    <property type="entry name" value="ABC_TRANSPORTER_2"/>
    <property type="match status" value="1"/>
</dbReference>
<dbReference type="GO" id="GO:0016020">
    <property type="term" value="C:membrane"/>
    <property type="evidence" value="ECO:0007669"/>
    <property type="project" value="InterPro"/>
</dbReference>
<evidence type="ECO:0000259" key="11">
    <source>
        <dbReference type="PROSITE" id="PS51866"/>
    </source>
</evidence>
<dbReference type="InterPro" id="IPR050334">
    <property type="entry name" value="Molybdenum_import_ModC"/>
</dbReference>
<evidence type="ECO:0000313" key="12">
    <source>
        <dbReference type="EMBL" id="CUK25682.1"/>
    </source>
</evidence>
<keyword evidence="13" id="KW-1185">Reference proteome</keyword>
<keyword evidence="3 9" id="KW-0500">Molybdenum</keyword>
<proteinExistence type="predicted"/>
<feature type="domain" description="ABC transporter" evidence="10">
    <location>
        <begin position="5"/>
        <end position="233"/>
    </location>
</feature>
<evidence type="ECO:0000256" key="4">
    <source>
        <dbReference type="ARBA" id="ARBA00022519"/>
    </source>
</evidence>
<keyword evidence="12" id="KW-0378">Hydrolase</keyword>
<dbReference type="SUPFAM" id="SSF52540">
    <property type="entry name" value="P-loop containing nucleoside triphosphate hydrolases"/>
    <property type="match status" value="1"/>
</dbReference>
<dbReference type="Pfam" id="PF03459">
    <property type="entry name" value="TOBE"/>
    <property type="match status" value="1"/>
</dbReference>
<keyword evidence="5" id="KW-0547">Nucleotide-binding</keyword>
<evidence type="ECO:0000256" key="5">
    <source>
        <dbReference type="ARBA" id="ARBA00022741"/>
    </source>
</evidence>
<dbReference type="InterPro" id="IPR003593">
    <property type="entry name" value="AAA+_ATPase"/>
</dbReference>
<keyword evidence="8" id="KW-0472">Membrane</keyword>
<evidence type="ECO:0000313" key="13">
    <source>
        <dbReference type="Proteomes" id="UP000051184"/>
    </source>
</evidence>
<gene>
    <name evidence="12" type="primary">cysA_2</name>
    <name evidence="12" type="ORF">TA5114_01484</name>
</gene>
<name>A0A0P1J7A4_9RHOB</name>
<evidence type="ECO:0000256" key="1">
    <source>
        <dbReference type="ARBA" id="ARBA00022448"/>
    </source>
</evidence>
<evidence type="ECO:0000256" key="6">
    <source>
        <dbReference type="ARBA" id="ARBA00022840"/>
    </source>
</evidence>
<evidence type="ECO:0000256" key="7">
    <source>
        <dbReference type="ARBA" id="ARBA00022967"/>
    </source>
</evidence>
<dbReference type="PANTHER" id="PTHR43514:SF4">
    <property type="entry name" value="ABC TRANSPORTER I FAMILY MEMBER 10"/>
    <property type="match status" value="1"/>
</dbReference>
<dbReference type="NCBIfam" id="TIGR02142">
    <property type="entry name" value="modC_ABC"/>
    <property type="match status" value="1"/>
</dbReference>
<evidence type="ECO:0000256" key="8">
    <source>
        <dbReference type="ARBA" id="ARBA00023136"/>
    </source>
</evidence>
<keyword evidence="6 12" id="KW-0067">ATP-binding</keyword>
<dbReference type="GO" id="GO:0015098">
    <property type="term" value="F:molybdate ion transmembrane transporter activity"/>
    <property type="evidence" value="ECO:0007669"/>
    <property type="project" value="InterPro"/>
</dbReference>
<dbReference type="EMBL" id="CYUE01000013">
    <property type="protein sequence ID" value="CUK25682.1"/>
    <property type="molecule type" value="Genomic_DNA"/>
</dbReference>
<dbReference type="PANTHER" id="PTHR43514">
    <property type="entry name" value="ABC TRANSPORTER I FAMILY MEMBER 10"/>
    <property type="match status" value="1"/>
</dbReference>
<dbReference type="STRING" id="1715691.TA5113_01745"/>
<dbReference type="SUPFAM" id="SSF50331">
    <property type="entry name" value="MOP-like"/>
    <property type="match status" value="1"/>
</dbReference>
<sequence>MTLSVRISHPFPAFRLDVDLEAPEGVTAIFGPSGAGKTTIINAVAGLFLPHSGCITSRGATFFDSDRRINLPTQKRQVGYVFQDHRLFPHLDVKANLNFGRRARKIGENRADFDRIVSMLGLEQLLGRSPFALSGGEKQRVAIGRALLSAPEVLLLDEPLASLDQMRRQEILPYLERLRDEARLPILYVSHSVSEVARLSNQVLVIDQGQQSVLGPVGDVFAHPHAAGRMGAEDLGAVLFAKVHAHHSDGVTELASAGGRLFLPKTNADIGAFQRVRIRAQDVMLSRQKPEQISALNVLSGTIVDISKDPDQSGKGVLVRVRCGDDLLLSRITLRSLNALDLRVGEPIYAVLKTVSVARGDVGQG</sequence>
<dbReference type="Pfam" id="PF00005">
    <property type="entry name" value="ABC_tran"/>
    <property type="match status" value="1"/>
</dbReference>
<dbReference type="InterPro" id="IPR004606">
    <property type="entry name" value="Mop_domain"/>
</dbReference>
<dbReference type="InterPro" id="IPR005116">
    <property type="entry name" value="Transp-assoc_OB_typ1"/>
</dbReference>
<dbReference type="InterPro" id="IPR017871">
    <property type="entry name" value="ABC_transporter-like_CS"/>
</dbReference>
<reference evidence="13" key="1">
    <citation type="submission" date="2015-09" db="EMBL/GenBank/DDBJ databases">
        <authorList>
            <person name="Rodrigo-Torres Lidia"/>
            <person name="Arahal R.David."/>
        </authorList>
    </citation>
    <scope>NUCLEOTIDE SEQUENCE [LARGE SCALE GENOMIC DNA]</scope>
    <source>
        <strain evidence="13">CECT 5114</strain>
    </source>
</reference>
<evidence type="ECO:0000259" key="10">
    <source>
        <dbReference type="PROSITE" id="PS50893"/>
    </source>
</evidence>
<evidence type="ECO:0000256" key="9">
    <source>
        <dbReference type="PROSITE-ProRule" id="PRU01213"/>
    </source>
</evidence>
<dbReference type="InterPro" id="IPR003439">
    <property type="entry name" value="ABC_transporter-like_ATP-bd"/>
</dbReference>
<organism evidence="12 13">
    <name type="scientific">Cognatishimia activa</name>
    <dbReference type="NCBI Taxonomy" id="1715691"/>
    <lineage>
        <taxon>Bacteria</taxon>
        <taxon>Pseudomonadati</taxon>
        <taxon>Pseudomonadota</taxon>
        <taxon>Alphaproteobacteria</taxon>
        <taxon>Rhodobacterales</taxon>
        <taxon>Paracoccaceae</taxon>
        <taxon>Cognatishimia</taxon>
    </lineage>
</organism>
<keyword evidence="2" id="KW-1003">Cell membrane</keyword>
<dbReference type="SMART" id="SM00382">
    <property type="entry name" value="AAA"/>
    <property type="match status" value="1"/>
</dbReference>
<dbReference type="Gene3D" id="2.40.50.100">
    <property type="match status" value="1"/>
</dbReference>
<dbReference type="EC" id="3.6.3.25" evidence="12"/>
<dbReference type="Proteomes" id="UP000051184">
    <property type="component" value="Unassembled WGS sequence"/>
</dbReference>
<evidence type="ECO:0000256" key="2">
    <source>
        <dbReference type="ARBA" id="ARBA00022475"/>
    </source>
</evidence>
<keyword evidence="1" id="KW-0813">Transport</keyword>
<dbReference type="InterPro" id="IPR008995">
    <property type="entry name" value="Mo/tungstate-bd_C_term_dom"/>
</dbReference>
<dbReference type="InterPro" id="IPR027417">
    <property type="entry name" value="P-loop_NTPase"/>
</dbReference>
<dbReference type="Gene3D" id="3.40.50.300">
    <property type="entry name" value="P-loop containing nucleotide triphosphate hydrolases"/>
    <property type="match status" value="1"/>
</dbReference>
<feature type="domain" description="Mop" evidence="11">
    <location>
        <begin position="292"/>
        <end position="361"/>
    </location>
</feature>
<dbReference type="PROSITE" id="PS51866">
    <property type="entry name" value="MOP"/>
    <property type="match status" value="1"/>
</dbReference>
<dbReference type="GO" id="GO:0005524">
    <property type="term" value="F:ATP binding"/>
    <property type="evidence" value="ECO:0007669"/>
    <property type="project" value="UniProtKB-KW"/>
</dbReference>
<dbReference type="OrthoDB" id="9802264at2"/>